<feature type="region of interest" description="Disordered" evidence="1">
    <location>
        <begin position="279"/>
        <end position="350"/>
    </location>
</feature>
<evidence type="ECO:0000313" key="2">
    <source>
        <dbReference type="EMBL" id="MAA15691.1"/>
    </source>
</evidence>
<feature type="compositionally biased region" description="Basic and acidic residues" evidence="1">
    <location>
        <begin position="219"/>
        <end position="228"/>
    </location>
</feature>
<feature type="region of interest" description="Disordered" evidence="1">
    <location>
        <begin position="553"/>
        <end position="625"/>
    </location>
</feature>
<feature type="region of interest" description="Disordered" evidence="1">
    <location>
        <begin position="364"/>
        <end position="509"/>
    </location>
</feature>
<evidence type="ECO:0000256" key="1">
    <source>
        <dbReference type="SAM" id="MobiDB-lite"/>
    </source>
</evidence>
<proteinExistence type="predicted"/>
<accession>A0A224YMB2</accession>
<feature type="region of interest" description="Disordered" evidence="1">
    <location>
        <begin position="184"/>
        <end position="230"/>
    </location>
</feature>
<feature type="compositionally biased region" description="Basic and acidic residues" evidence="1">
    <location>
        <begin position="559"/>
        <end position="577"/>
    </location>
</feature>
<feature type="region of interest" description="Disordered" evidence="1">
    <location>
        <begin position="141"/>
        <end position="163"/>
    </location>
</feature>
<dbReference type="PANTHER" id="PTHR15410">
    <property type="entry name" value="HIRA-INTERACTING PROTEIN 3"/>
    <property type="match status" value="1"/>
</dbReference>
<organism evidence="2">
    <name type="scientific">Rhipicephalus zambeziensis</name>
    <dbReference type="NCBI Taxonomy" id="60191"/>
    <lineage>
        <taxon>Eukaryota</taxon>
        <taxon>Metazoa</taxon>
        <taxon>Ecdysozoa</taxon>
        <taxon>Arthropoda</taxon>
        <taxon>Chelicerata</taxon>
        <taxon>Arachnida</taxon>
        <taxon>Acari</taxon>
        <taxon>Parasitiformes</taxon>
        <taxon>Ixodida</taxon>
        <taxon>Ixodoidea</taxon>
        <taxon>Ixodidae</taxon>
        <taxon>Rhipicephalinae</taxon>
        <taxon>Rhipicephalus</taxon>
        <taxon>Rhipicephalus</taxon>
    </lineage>
</organism>
<feature type="compositionally biased region" description="Low complexity" evidence="1">
    <location>
        <begin position="499"/>
        <end position="509"/>
    </location>
</feature>
<name>A0A224YMB2_9ACAR</name>
<sequence length="653" mass="70835">MAAVSASSMLEFVRRIFRERQDHGMLTIRQLRTLYTDELKVKHLSSENREVFASIVTTVFKEFEDLADSREKSSQDVKSSSDEIPAEAGVISPLRTTLPQNGNCFVDFESPIKCPNARNVQRAVDSSSDSDDDDVIRAVKETLGVRTRRRTQPKPAPVPSVAPVTAVNSTSSITGANASIAISPDSSHISPKVPSPSASPATSSSLSSNPVPSVISDSSPKDSPRDESLNASSNAAASAVCCAIPTVVFPVVSVDKAEAPCGGDASDSSDSEGKLMIAESPMSAESPRRPSSDGEGSARVGEHAVVEPRRPPLPESKKTKTAASSPREEPKTPTQESNGKEHKSMDDMPLFTLKLTKTKTGNWIMVKPKSEESDAGEETSTQKPNVVRRKRASTPRKTKAEISEIARGIFDSSDDEPLSELRNKQPIKKLAPTPVLALENPSISELEQKLTRVHKRRKKPADGFPPPSKKRKCTRQEATGSSKKCTKREAKGSSKKPAAKPASAENPAVAKLKRCISAAGLRVRYVQLLEETDTVEQKVAKLMKVLRDAGLQGNPTLKSCRELRQRREEENEIRSLDKSNIVENSQAPSIQPRKSDGATKRTTRSAAVSIVPSATPEKPEEAVDESRKVFSRIQNLHQKLVSHMSSTFGITDI</sequence>
<feature type="region of interest" description="Disordered" evidence="1">
    <location>
        <begin position="70"/>
        <end position="92"/>
    </location>
</feature>
<dbReference type="InterPro" id="IPR037647">
    <property type="entry name" value="HIRIP3"/>
</dbReference>
<feature type="compositionally biased region" description="Basic and acidic residues" evidence="1">
    <location>
        <begin position="300"/>
        <end position="318"/>
    </location>
</feature>
<dbReference type="EMBL" id="GFPF01004545">
    <property type="protein sequence ID" value="MAA15691.1"/>
    <property type="molecule type" value="Transcribed_RNA"/>
</dbReference>
<protein>
    <submittedName>
        <fullName evidence="2">Nucleolar and coiled body phosphoprotein 1</fullName>
    </submittedName>
</protein>
<feature type="compositionally biased region" description="Basic and acidic residues" evidence="1">
    <location>
        <begin position="70"/>
        <end position="81"/>
    </location>
</feature>
<feature type="compositionally biased region" description="Basic residues" evidence="1">
    <location>
        <begin position="386"/>
        <end position="397"/>
    </location>
</feature>
<dbReference type="GO" id="GO:0005634">
    <property type="term" value="C:nucleus"/>
    <property type="evidence" value="ECO:0007669"/>
    <property type="project" value="TreeGrafter"/>
</dbReference>
<feature type="compositionally biased region" description="Low complexity" evidence="1">
    <location>
        <begin position="190"/>
        <end position="216"/>
    </location>
</feature>
<reference evidence="2" key="1">
    <citation type="journal article" date="2017" name="Parasit. Vectors">
        <title>Sialotranscriptomics of Rhipicephalus zambeziensis reveals intricate expression profiles of secretory proteins and suggests tight temporal transcriptional regulation during blood-feeding.</title>
        <authorList>
            <person name="de Castro M.H."/>
            <person name="de Klerk D."/>
            <person name="Pienaar R."/>
            <person name="Rees D.J.G."/>
            <person name="Mans B.J."/>
        </authorList>
    </citation>
    <scope>NUCLEOTIDE SEQUENCE</scope>
    <source>
        <tissue evidence="2">Salivary glands</tissue>
    </source>
</reference>
<dbReference type="AlphaFoldDB" id="A0A224YMB2"/>
<dbReference type="PANTHER" id="PTHR15410:SF2">
    <property type="entry name" value="HIRA-INTERACTING PROTEIN 3"/>
    <property type="match status" value="1"/>
</dbReference>